<accession>A0ABV1NZA3</accession>
<feature type="domain" description="Protein kinase" evidence="7">
    <location>
        <begin position="19"/>
        <end position="278"/>
    </location>
</feature>
<evidence type="ECO:0000256" key="6">
    <source>
        <dbReference type="ARBA" id="ARBA00022840"/>
    </source>
</evidence>
<keyword evidence="3 8" id="KW-0808">Transferase</keyword>
<evidence type="ECO:0000256" key="1">
    <source>
        <dbReference type="ARBA" id="ARBA00012513"/>
    </source>
</evidence>
<keyword evidence="9" id="KW-1185">Reference proteome</keyword>
<evidence type="ECO:0000256" key="2">
    <source>
        <dbReference type="ARBA" id="ARBA00022527"/>
    </source>
</evidence>
<dbReference type="InterPro" id="IPR011009">
    <property type="entry name" value="Kinase-like_dom_sf"/>
</dbReference>
<protein>
    <recommendedName>
        <fullName evidence="1">non-specific serine/threonine protein kinase</fullName>
        <ecNumber evidence="1">2.7.11.1</ecNumber>
    </recommendedName>
</protein>
<sequence>MSKPSTWGLGEGDPITRELTAMRLLGGGSSYEAYLAFDEITYAPVVVKIVRPAKVEDRSSLRGLRREIEALAVVNHPAVVRGLRHELEGERPHLVLEHLDGPRLSSLVRRYGPLQPQQYLPLGIEVASALHYLRHLGWTHLDVKPSNIIMGAPARLIDLSVARPLAAAETLDHVIGTDAYLAPEQADPPRTGTPGHASDVWGLAATLFEAVAGYRAFDDGDLTSDDVRVRYPQVSQDPYRLPDAVPADVAKIVYAGLEKRPEDRPLPHEVAEALEPVLAAQPRARLAGWKVR</sequence>
<evidence type="ECO:0000256" key="5">
    <source>
        <dbReference type="ARBA" id="ARBA00022777"/>
    </source>
</evidence>
<dbReference type="Gene3D" id="1.10.510.10">
    <property type="entry name" value="Transferase(Phosphotransferase) domain 1"/>
    <property type="match status" value="1"/>
</dbReference>
<keyword evidence="6" id="KW-0067">ATP-binding</keyword>
<dbReference type="EMBL" id="JBEGDP010000010">
    <property type="protein sequence ID" value="MEQ7847798.1"/>
    <property type="molecule type" value="Genomic_DNA"/>
</dbReference>
<dbReference type="RefSeq" id="WP_349804696.1">
    <property type="nucleotide sequence ID" value="NZ_JBEGDP010000010.1"/>
</dbReference>
<dbReference type="InterPro" id="IPR000719">
    <property type="entry name" value="Prot_kinase_dom"/>
</dbReference>
<organism evidence="8 9">
    <name type="scientific">Nocardioides kribbensis</name>
    <dbReference type="NCBI Taxonomy" id="305517"/>
    <lineage>
        <taxon>Bacteria</taxon>
        <taxon>Bacillati</taxon>
        <taxon>Actinomycetota</taxon>
        <taxon>Actinomycetes</taxon>
        <taxon>Propionibacteriales</taxon>
        <taxon>Nocardioidaceae</taxon>
        <taxon>Nocardioides</taxon>
    </lineage>
</organism>
<evidence type="ECO:0000313" key="9">
    <source>
        <dbReference type="Proteomes" id="UP001482520"/>
    </source>
</evidence>
<dbReference type="SUPFAM" id="SSF56112">
    <property type="entry name" value="Protein kinase-like (PK-like)"/>
    <property type="match status" value="1"/>
</dbReference>
<evidence type="ECO:0000256" key="3">
    <source>
        <dbReference type="ARBA" id="ARBA00022679"/>
    </source>
</evidence>
<reference evidence="8 9" key="1">
    <citation type="submission" date="2024-02" db="EMBL/GenBank/DDBJ databases">
        <title>Full genome sequence of Nocardioides kribbensis.</title>
        <authorList>
            <person name="Poletto B.L."/>
            <person name="Silva G."/>
            <person name="Galante D."/>
            <person name="Campos K.R."/>
            <person name="Santos M.B.N."/>
            <person name="Sacchi C.T."/>
        </authorList>
    </citation>
    <scope>NUCLEOTIDE SEQUENCE [LARGE SCALE GENOMIC DNA]</scope>
    <source>
        <strain evidence="8 9">O4R</strain>
    </source>
</reference>
<gene>
    <name evidence="8" type="ORF">V6R90_10955</name>
</gene>
<proteinExistence type="predicted"/>
<dbReference type="CDD" id="cd14014">
    <property type="entry name" value="STKc_PknB_like"/>
    <property type="match status" value="1"/>
</dbReference>
<evidence type="ECO:0000259" key="7">
    <source>
        <dbReference type="PROSITE" id="PS50011"/>
    </source>
</evidence>
<dbReference type="PANTHER" id="PTHR43289">
    <property type="entry name" value="MITOGEN-ACTIVATED PROTEIN KINASE KINASE KINASE 20-RELATED"/>
    <property type="match status" value="1"/>
</dbReference>
<dbReference type="Proteomes" id="UP001482520">
    <property type="component" value="Unassembled WGS sequence"/>
</dbReference>
<keyword evidence="2" id="KW-0723">Serine/threonine-protein kinase</keyword>
<dbReference type="PANTHER" id="PTHR43289:SF6">
    <property type="entry name" value="SERINE_THREONINE-PROTEIN KINASE NEKL-3"/>
    <property type="match status" value="1"/>
</dbReference>
<comment type="caution">
    <text evidence="8">The sequence shown here is derived from an EMBL/GenBank/DDBJ whole genome shotgun (WGS) entry which is preliminary data.</text>
</comment>
<dbReference type="EC" id="2.7.11.1" evidence="1"/>
<keyword evidence="4" id="KW-0547">Nucleotide-binding</keyword>
<dbReference type="GO" id="GO:0004674">
    <property type="term" value="F:protein serine/threonine kinase activity"/>
    <property type="evidence" value="ECO:0007669"/>
    <property type="project" value="UniProtKB-EC"/>
</dbReference>
<name>A0ABV1NZA3_9ACTN</name>
<evidence type="ECO:0000313" key="8">
    <source>
        <dbReference type="EMBL" id="MEQ7847798.1"/>
    </source>
</evidence>
<evidence type="ECO:0000256" key="4">
    <source>
        <dbReference type="ARBA" id="ARBA00022741"/>
    </source>
</evidence>
<dbReference type="PROSITE" id="PS50011">
    <property type="entry name" value="PROTEIN_KINASE_DOM"/>
    <property type="match status" value="1"/>
</dbReference>
<dbReference type="SMART" id="SM00220">
    <property type="entry name" value="S_TKc"/>
    <property type="match status" value="1"/>
</dbReference>
<dbReference type="Pfam" id="PF00069">
    <property type="entry name" value="Pkinase"/>
    <property type="match status" value="1"/>
</dbReference>
<keyword evidence="5 8" id="KW-0418">Kinase</keyword>